<dbReference type="Proteomes" id="UP000797356">
    <property type="component" value="Chromosome 16"/>
</dbReference>
<proteinExistence type="predicted"/>
<evidence type="ECO:0000313" key="2">
    <source>
        <dbReference type="EMBL" id="KAG1370939.1"/>
    </source>
</evidence>
<comment type="caution">
    <text evidence="2">The sequence shown here is derived from an EMBL/GenBank/DDBJ whole genome shotgun (WGS) entry which is preliminary data.</text>
</comment>
<dbReference type="EMBL" id="CM017887">
    <property type="protein sequence ID" value="KAG1370939.1"/>
    <property type="molecule type" value="Genomic_DNA"/>
</dbReference>
<accession>A0A8K0NEL7</accession>
<protein>
    <submittedName>
        <fullName evidence="2">Uncharacterized protein</fullName>
    </submittedName>
</protein>
<reference evidence="2" key="2">
    <citation type="submission" date="2019-07" db="EMBL/GenBank/DDBJ databases">
        <authorList>
            <person name="Yang Y."/>
            <person name="Bocs S."/>
            <person name="Baudouin L."/>
        </authorList>
    </citation>
    <scope>NUCLEOTIDE SEQUENCE</scope>
    <source>
        <tissue evidence="2">Spear leaf of Hainan Tall coconut</tissue>
    </source>
</reference>
<name>A0A8K0NEL7_COCNU</name>
<feature type="region of interest" description="Disordered" evidence="1">
    <location>
        <begin position="1"/>
        <end position="22"/>
    </location>
</feature>
<sequence>MGGLERPKKRATSPSTDQVPDAVDPTLSAIAIVVNHYPQPSAESPASTSPIAIFFPTDVVVSAPDYRKCLHPNSYHCIFFLPPITDDYSPF</sequence>
<organism evidence="2 3">
    <name type="scientific">Cocos nucifera</name>
    <name type="common">Coconut palm</name>
    <dbReference type="NCBI Taxonomy" id="13894"/>
    <lineage>
        <taxon>Eukaryota</taxon>
        <taxon>Viridiplantae</taxon>
        <taxon>Streptophyta</taxon>
        <taxon>Embryophyta</taxon>
        <taxon>Tracheophyta</taxon>
        <taxon>Spermatophyta</taxon>
        <taxon>Magnoliopsida</taxon>
        <taxon>Liliopsida</taxon>
        <taxon>Arecaceae</taxon>
        <taxon>Arecoideae</taxon>
        <taxon>Cocoseae</taxon>
        <taxon>Attaleinae</taxon>
        <taxon>Cocos</taxon>
    </lineage>
</organism>
<keyword evidence="3" id="KW-1185">Reference proteome</keyword>
<evidence type="ECO:0000256" key="1">
    <source>
        <dbReference type="SAM" id="MobiDB-lite"/>
    </source>
</evidence>
<reference evidence="2" key="1">
    <citation type="journal article" date="2017" name="Gigascience">
        <title>The genome draft of coconut (Cocos nucifera).</title>
        <authorList>
            <person name="Xiao Y."/>
            <person name="Xu P."/>
            <person name="Fan H."/>
            <person name="Baudouin L."/>
            <person name="Xia W."/>
            <person name="Bocs S."/>
            <person name="Xu J."/>
            <person name="Li Q."/>
            <person name="Guo A."/>
            <person name="Zhou L."/>
            <person name="Li J."/>
            <person name="Wu Y."/>
            <person name="Ma Z."/>
            <person name="Armero A."/>
            <person name="Issali A.E."/>
            <person name="Liu N."/>
            <person name="Peng M."/>
            <person name="Yang Y."/>
        </authorList>
    </citation>
    <scope>NUCLEOTIDE SEQUENCE</scope>
    <source>
        <tissue evidence="2">Spear leaf of Hainan Tall coconut</tissue>
    </source>
</reference>
<gene>
    <name evidence="2" type="ORF">COCNU_16G000330</name>
</gene>
<dbReference type="AlphaFoldDB" id="A0A8K0NEL7"/>
<evidence type="ECO:0000313" key="3">
    <source>
        <dbReference type="Proteomes" id="UP000797356"/>
    </source>
</evidence>